<evidence type="ECO:0000256" key="5">
    <source>
        <dbReference type="ARBA" id="ARBA00023002"/>
    </source>
</evidence>
<dbReference type="InterPro" id="IPR051169">
    <property type="entry name" value="NADH-Q_oxidoreductase"/>
</dbReference>
<evidence type="ECO:0000256" key="3">
    <source>
        <dbReference type="ARBA" id="ARBA00022630"/>
    </source>
</evidence>
<keyword evidence="3" id="KW-0285">Flavoprotein</keyword>
<evidence type="ECO:0000313" key="7">
    <source>
        <dbReference type="EMBL" id="GIG93118.1"/>
    </source>
</evidence>
<gene>
    <name evidence="7" type="ORF">Pen02_80540</name>
</gene>
<dbReference type="RefSeq" id="WP_239142002.1">
    <property type="nucleotide sequence ID" value="NZ_BONW01000051.1"/>
</dbReference>
<proteinExistence type="inferred from homology"/>
<dbReference type="SUPFAM" id="SSF51905">
    <property type="entry name" value="FAD/NAD(P)-binding domain"/>
    <property type="match status" value="1"/>
</dbReference>
<comment type="similarity">
    <text evidence="2">Belongs to the NADH dehydrogenase family.</text>
</comment>
<dbReference type="Gene3D" id="3.50.50.100">
    <property type="match status" value="1"/>
</dbReference>
<dbReference type="PANTHER" id="PTHR42913">
    <property type="entry name" value="APOPTOSIS-INDUCING FACTOR 1"/>
    <property type="match status" value="1"/>
</dbReference>
<dbReference type="Proteomes" id="UP000646749">
    <property type="component" value="Unassembled WGS sequence"/>
</dbReference>
<dbReference type="PRINTS" id="PR00368">
    <property type="entry name" value="FADPNR"/>
</dbReference>
<organism evidence="7 8">
    <name type="scientific">Plantactinospora endophytica</name>
    <dbReference type="NCBI Taxonomy" id="673535"/>
    <lineage>
        <taxon>Bacteria</taxon>
        <taxon>Bacillati</taxon>
        <taxon>Actinomycetota</taxon>
        <taxon>Actinomycetes</taxon>
        <taxon>Micromonosporales</taxon>
        <taxon>Micromonosporaceae</taxon>
        <taxon>Plantactinospora</taxon>
    </lineage>
</organism>
<protein>
    <recommendedName>
        <fullName evidence="6">FAD/NAD(P)-binding domain-containing protein</fullName>
    </recommendedName>
</protein>
<dbReference type="PANTHER" id="PTHR42913:SF3">
    <property type="entry name" value="64 KDA MITOCHONDRIAL NADH DEHYDROGENASE (EUROFUNG)"/>
    <property type="match status" value="1"/>
</dbReference>
<keyword evidence="4" id="KW-0274">FAD</keyword>
<dbReference type="EMBL" id="BONW01000051">
    <property type="protein sequence ID" value="GIG93118.1"/>
    <property type="molecule type" value="Genomic_DNA"/>
</dbReference>
<dbReference type="InterPro" id="IPR023753">
    <property type="entry name" value="FAD/NAD-binding_dom"/>
</dbReference>
<evidence type="ECO:0000256" key="4">
    <source>
        <dbReference type="ARBA" id="ARBA00022827"/>
    </source>
</evidence>
<reference evidence="7 8" key="1">
    <citation type="submission" date="2021-01" db="EMBL/GenBank/DDBJ databases">
        <title>Whole genome shotgun sequence of Plantactinospora endophytica NBRC 110450.</title>
        <authorList>
            <person name="Komaki H."/>
            <person name="Tamura T."/>
        </authorList>
    </citation>
    <scope>NUCLEOTIDE SEQUENCE [LARGE SCALE GENOMIC DNA]</scope>
    <source>
        <strain evidence="7 8">NBRC 110450</strain>
    </source>
</reference>
<evidence type="ECO:0000259" key="6">
    <source>
        <dbReference type="Pfam" id="PF07992"/>
    </source>
</evidence>
<evidence type="ECO:0000313" key="8">
    <source>
        <dbReference type="Proteomes" id="UP000646749"/>
    </source>
</evidence>
<accession>A0ABQ4EEG8</accession>
<feature type="domain" description="FAD/NAD(P)-binding" evidence="6">
    <location>
        <begin position="12"/>
        <end position="175"/>
    </location>
</feature>
<evidence type="ECO:0000256" key="2">
    <source>
        <dbReference type="ARBA" id="ARBA00005272"/>
    </source>
</evidence>
<keyword evidence="8" id="KW-1185">Reference proteome</keyword>
<dbReference type="Pfam" id="PF07992">
    <property type="entry name" value="Pyr_redox_2"/>
    <property type="match status" value="1"/>
</dbReference>
<comment type="cofactor">
    <cofactor evidence="1">
        <name>FAD</name>
        <dbReference type="ChEBI" id="CHEBI:57692"/>
    </cofactor>
</comment>
<name>A0ABQ4EEG8_9ACTN</name>
<keyword evidence="5" id="KW-0560">Oxidoreductase</keyword>
<evidence type="ECO:0000256" key="1">
    <source>
        <dbReference type="ARBA" id="ARBA00001974"/>
    </source>
</evidence>
<comment type="caution">
    <text evidence="7">The sequence shown here is derived from an EMBL/GenBank/DDBJ whole genome shotgun (WGS) entry which is preliminary data.</text>
</comment>
<dbReference type="InterPro" id="IPR036188">
    <property type="entry name" value="FAD/NAD-bd_sf"/>
</dbReference>
<sequence>MPMPVRRTKHKVVVGGGYAGTLAASRLRQRDDIDITLVNPRPRFIDRMRLHQFVAGTGEATADYGSLLGEGIDLVVDGATRIDTAARTDRLASGRDLDYDYLIYAVGSTGAIPTSVPGAIAFAVSTAQWESAQRVRATLDELPSDAPITVVGAGLTGIETAAELAEQGRRTTKVHGVG</sequence>